<sequence>MALPSAQADYAAFEEKFGNVKSVHFVPNYIEPMNIPQCALVEMVQKRICLMIARKCLVEQYSANG</sequence>
<dbReference type="Proteomes" id="UP000237347">
    <property type="component" value="Unassembled WGS sequence"/>
</dbReference>
<gene>
    <name evidence="1" type="ORF">CFP56_008149</name>
</gene>
<accession>A0AAW0L3H1</accession>
<organism evidence="1 2">
    <name type="scientific">Quercus suber</name>
    <name type="common">Cork oak</name>
    <dbReference type="NCBI Taxonomy" id="58331"/>
    <lineage>
        <taxon>Eukaryota</taxon>
        <taxon>Viridiplantae</taxon>
        <taxon>Streptophyta</taxon>
        <taxon>Embryophyta</taxon>
        <taxon>Tracheophyta</taxon>
        <taxon>Spermatophyta</taxon>
        <taxon>Magnoliopsida</taxon>
        <taxon>eudicotyledons</taxon>
        <taxon>Gunneridae</taxon>
        <taxon>Pentapetalae</taxon>
        <taxon>rosids</taxon>
        <taxon>fabids</taxon>
        <taxon>Fagales</taxon>
        <taxon>Fagaceae</taxon>
        <taxon>Quercus</taxon>
    </lineage>
</organism>
<protein>
    <submittedName>
        <fullName evidence="1">Uncharacterized protein</fullName>
    </submittedName>
</protein>
<evidence type="ECO:0000313" key="2">
    <source>
        <dbReference type="Proteomes" id="UP000237347"/>
    </source>
</evidence>
<reference evidence="1 2" key="1">
    <citation type="journal article" date="2018" name="Sci. Data">
        <title>The draft genome sequence of cork oak.</title>
        <authorList>
            <person name="Ramos A.M."/>
            <person name="Usie A."/>
            <person name="Barbosa P."/>
            <person name="Barros P.M."/>
            <person name="Capote T."/>
            <person name="Chaves I."/>
            <person name="Simoes F."/>
            <person name="Abreu I."/>
            <person name="Carrasquinho I."/>
            <person name="Faro C."/>
            <person name="Guimaraes J.B."/>
            <person name="Mendonca D."/>
            <person name="Nobrega F."/>
            <person name="Rodrigues L."/>
            <person name="Saibo N.J.M."/>
            <person name="Varela M.C."/>
            <person name="Egas C."/>
            <person name="Matos J."/>
            <person name="Miguel C.M."/>
            <person name="Oliveira M.M."/>
            <person name="Ricardo C.P."/>
            <person name="Goncalves S."/>
        </authorList>
    </citation>
    <scope>NUCLEOTIDE SEQUENCE [LARGE SCALE GENOMIC DNA]</scope>
    <source>
        <strain evidence="2">cv. HL8</strain>
    </source>
</reference>
<proteinExistence type="predicted"/>
<keyword evidence="2" id="KW-1185">Reference proteome</keyword>
<dbReference type="AlphaFoldDB" id="A0AAW0L3H1"/>
<evidence type="ECO:0000313" key="1">
    <source>
        <dbReference type="EMBL" id="KAK7846228.1"/>
    </source>
</evidence>
<comment type="caution">
    <text evidence="1">The sequence shown here is derived from an EMBL/GenBank/DDBJ whole genome shotgun (WGS) entry which is preliminary data.</text>
</comment>
<name>A0AAW0L3H1_QUESU</name>
<dbReference type="EMBL" id="PKMF04000158">
    <property type="protein sequence ID" value="KAK7846228.1"/>
    <property type="molecule type" value="Genomic_DNA"/>
</dbReference>